<dbReference type="Pfam" id="PF00069">
    <property type="entry name" value="Pkinase"/>
    <property type="match status" value="1"/>
</dbReference>
<proteinExistence type="predicted"/>
<dbReference type="PROSITE" id="PS00108">
    <property type="entry name" value="PROTEIN_KINASE_ST"/>
    <property type="match status" value="1"/>
</dbReference>
<evidence type="ECO:0000256" key="2">
    <source>
        <dbReference type="ARBA" id="ARBA00012513"/>
    </source>
</evidence>
<dbReference type="FunFam" id="3.30.200.20:FF:000178">
    <property type="entry name" value="serine/threonine-protein kinase PBS1-like"/>
    <property type="match status" value="1"/>
</dbReference>
<evidence type="ECO:0000256" key="12">
    <source>
        <dbReference type="ARBA" id="ARBA00022989"/>
    </source>
</evidence>
<evidence type="ECO:0000256" key="19">
    <source>
        <dbReference type="SAM" id="Phobius"/>
    </source>
</evidence>
<organism evidence="21 22">
    <name type="scientific">Camellia sinensis var. sinensis</name>
    <name type="common">China tea</name>
    <dbReference type="NCBI Taxonomy" id="542762"/>
    <lineage>
        <taxon>Eukaryota</taxon>
        <taxon>Viridiplantae</taxon>
        <taxon>Streptophyta</taxon>
        <taxon>Embryophyta</taxon>
        <taxon>Tracheophyta</taxon>
        <taxon>Spermatophyta</taxon>
        <taxon>Magnoliopsida</taxon>
        <taxon>eudicotyledons</taxon>
        <taxon>Gunneridae</taxon>
        <taxon>Pentapetalae</taxon>
        <taxon>asterids</taxon>
        <taxon>Ericales</taxon>
        <taxon>Theaceae</taxon>
        <taxon>Camellia</taxon>
    </lineage>
</organism>
<evidence type="ECO:0000259" key="20">
    <source>
        <dbReference type="PROSITE" id="PS50011"/>
    </source>
</evidence>
<dbReference type="EMBL" id="SDRB02006184">
    <property type="protein sequence ID" value="THG12961.1"/>
    <property type="molecule type" value="Genomic_DNA"/>
</dbReference>
<dbReference type="EC" id="2.7.11.1" evidence="2"/>
<dbReference type="GO" id="GO:0016020">
    <property type="term" value="C:membrane"/>
    <property type="evidence" value="ECO:0007669"/>
    <property type="project" value="UniProtKB-SubCell"/>
</dbReference>
<keyword evidence="9" id="KW-0547">Nucleotide-binding</keyword>
<dbReference type="FunFam" id="1.10.510.10:FF:000248">
    <property type="entry name" value="S-receptor-like kinase 5"/>
    <property type="match status" value="1"/>
</dbReference>
<evidence type="ECO:0000256" key="18">
    <source>
        <dbReference type="ARBA" id="ARBA00048679"/>
    </source>
</evidence>
<keyword evidence="16" id="KW-0325">Glycoprotein</keyword>
<dbReference type="InterPro" id="IPR008271">
    <property type="entry name" value="Ser/Thr_kinase_AS"/>
</dbReference>
<dbReference type="STRING" id="542762.A0A4S4E9X8"/>
<evidence type="ECO:0000313" key="22">
    <source>
        <dbReference type="Proteomes" id="UP000306102"/>
    </source>
</evidence>
<keyword evidence="8" id="KW-0430">Lectin</keyword>
<sequence>MDLCCCCCCCTIYYYVTAAVAIITFFLSFSPFCNAQPPSPAAVKSAAAPFTVVSGGPSPPPTPPPPPPPSPTPVKVTTGIVIFLFHLHLHLHLLLLLKLLLVYFVFRFHLHLLLHLHLHLHLHLLLLNKGESKELDEFYVDQVPGMPIRFSYKDLRAMTCNFNDKLGEGGFESVFQGKLSDGTKIAVKCLNGFGHVKNSFLAEVETIGSIHHVNLMRLIGFCAEKSHRLLVYEYMSNGSLDTWIFHRHQDLTLGWQSRKKIIMAIAKGLTYLHEECRQKILHLDIKPQNILLDEHFNVKISDFGLSKLIDKDQSQVETIMRGTPGYLAPEWLNSIVTEKVDVYSFCVVDLEMLCGRKNLDRSQLEEDMHLLDLFKRKAEEEHLVDIVDKYNDNMQIHREEVVEMMRVAVWCLQSDFSRLSMSMVVKVLEGSVEVENNLDYDFTTPVARRAIRAAGNQEDAIGAVAGPLFPSVLSGPR</sequence>
<keyword evidence="14" id="KW-1015">Disulfide bond</keyword>
<evidence type="ECO:0000256" key="17">
    <source>
        <dbReference type="ARBA" id="ARBA00047899"/>
    </source>
</evidence>
<keyword evidence="22" id="KW-1185">Reference proteome</keyword>
<dbReference type="GO" id="GO:0005524">
    <property type="term" value="F:ATP binding"/>
    <property type="evidence" value="ECO:0007669"/>
    <property type="project" value="UniProtKB-KW"/>
</dbReference>
<comment type="catalytic activity">
    <reaction evidence="18">
        <text>L-seryl-[protein] + ATP = O-phospho-L-seryl-[protein] + ADP + H(+)</text>
        <dbReference type="Rhea" id="RHEA:17989"/>
        <dbReference type="Rhea" id="RHEA-COMP:9863"/>
        <dbReference type="Rhea" id="RHEA-COMP:11604"/>
        <dbReference type="ChEBI" id="CHEBI:15378"/>
        <dbReference type="ChEBI" id="CHEBI:29999"/>
        <dbReference type="ChEBI" id="CHEBI:30616"/>
        <dbReference type="ChEBI" id="CHEBI:83421"/>
        <dbReference type="ChEBI" id="CHEBI:456216"/>
        <dbReference type="EC" id="2.7.11.1"/>
    </reaction>
</comment>
<accession>A0A4S4E9X8</accession>
<dbReference type="Gene3D" id="1.10.510.10">
    <property type="entry name" value="Transferase(Phosphotransferase) domain 1"/>
    <property type="match status" value="1"/>
</dbReference>
<comment type="catalytic activity">
    <reaction evidence="17">
        <text>L-threonyl-[protein] + ATP = O-phospho-L-threonyl-[protein] + ADP + H(+)</text>
        <dbReference type="Rhea" id="RHEA:46608"/>
        <dbReference type="Rhea" id="RHEA-COMP:11060"/>
        <dbReference type="Rhea" id="RHEA-COMP:11605"/>
        <dbReference type="ChEBI" id="CHEBI:15378"/>
        <dbReference type="ChEBI" id="CHEBI:30013"/>
        <dbReference type="ChEBI" id="CHEBI:30616"/>
        <dbReference type="ChEBI" id="CHEBI:61977"/>
        <dbReference type="ChEBI" id="CHEBI:456216"/>
        <dbReference type="EC" id="2.7.11.1"/>
    </reaction>
</comment>
<keyword evidence="13 19" id="KW-0472">Membrane</keyword>
<keyword evidence="10" id="KW-0418">Kinase</keyword>
<evidence type="ECO:0000256" key="1">
    <source>
        <dbReference type="ARBA" id="ARBA00004479"/>
    </source>
</evidence>
<keyword evidence="3" id="KW-0723">Serine/threonine-protein kinase</keyword>
<dbReference type="InterPro" id="IPR011009">
    <property type="entry name" value="Kinase-like_dom_sf"/>
</dbReference>
<evidence type="ECO:0000256" key="4">
    <source>
        <dbReference type="ARBA" id="ARBA00022553"/>
    </source>
</evidence>
<feature type="transmembrane region" description="Helical" evidence="19">
    <location>
        <begin position="80"/>
        <end position="106"/>
    </location>
</feature>
<evidence type="ECO:0000256" key="5">
    <source>
        <dbReference type="ARBA" id="ARBA00022679"/>
    </source>
</evidence>
<dbReference type="SMART" id="SM00220">
    <property type="entry name" value="S_TKc"/>
    <property type="match status" value="1"/>
</dbReference>
<dbReference type="SUPFAM" id="SSF56112">
    <property type="entry name" value="Protein kinase-like (PK-like)"/>
    <property type="match status" value="1"/>
</dbReference>
<protein>
    <recommendedName>
        <fullName evidence="2">non-specific serine/threonine protein kinase</fullName>
        <ecNumber evidence="2">2.7.11.1</ecNumber>
    </recommendedName>
</protein>
<evidence type="ECO:0000256" key="8">
    <source>
        <dbReference type="ARBA" id="ARBA00022734"/>
    </source>
</evidence>
<dbReference type="InterPro" id="IPR000719">
    <property type="entry name" value="Prot_kinase_dom"/>
</dbReference>
<keyword evidence="4" id="KW-0597">Phosphoprotein</keyword>
<dbReference type="PROSITE" id="PS50011">
    <property type="entry name" value="PROTEIN_KINASE_DOM"/>
    <property type="match status" value="1"/>
</dbReference>
<dbReference type="PANTHER" id="PTHR47976:SF30">
    <property type="entry name" value="RECEPTOR-LIKE SERINE_THREONINE-PROTEIN KINASE"/>
    <property type="match status" value="1"/>
</dbReference>
<evidence type="ECO:0000256" key="10">
    <source>
        <dbReference type="ARBA" id="ARBA00022777"/>
    </source>
</evidence>
<name>A0A4S4E9X8_CAMSN</name>
<keyword evidence="12 19" id="KW-1133">Transmembrane helix</keyword>
<keyword evidence="15" id="KW-0675">Receptor</keyword>
<dbReference type="Proteomes" id="UP000306102">
    <property type="component" value="Unassembled WGS sequence"/>
</dbReference>
<feature type="domain" description="Protein kinase" evidence="20">
    <location>
        <begin position="160"/>
        <end position="411"/>
    </location>
</feature>
<evidence type="ECO:0000256" key="15">
    <source>
        <dbReference type="ARBA" id="ARBA00023170"/>
    </source>
</evidence>
<evidence type="ECO:0000256" key="9">
    <source>
        <dbReference type="ARBA" id="ARBA00022741"/>
    </source>
</evidence>
<dbReference type="AlphaFoldDB" id="A0A4S4E9X8"/>
<feature type="transmembrane region" description="Helical" evidence="19">
    <location>
        <begin position="12"/>
        <end position="32"/>
    </location>
</feature>
<dbReference type="GO" id="GO:0030246">
    <property type="term" value="F:carbohydrate binding"/>
    <property type="evidence" value="ECO:0007669"/>
    <property type="project" value="UniProtKB-KW"/>
</dbReference>
<evidence type="ECO:0000256" key="16">
    <source>
        <dbReference type="ARBA" id="ARBA00023180"/>
    </source>
</evidence>
<keyword evidence="7" id="KW-0732">Signal</keyword>
<dbReference type="PANTHER" id="PTHR47976">
    <property type="entry name" value="G-TYPE LECTIN S-RECEPTOR-LIKE SERINE/THREONINE-PROTEIN KINASE SD2-5"/>
    <property type="match status" value="1"/>
</dbReference>
<keyword evidence="5" id="KW-0808">Transferase</keyword>
<evidence type="ECO:0000313" key="21">
    <source>
        <dbReference type="EMBL" id="THG12961.1"/>
    </source>
</evidence>
<evidence type="ECO:0000256" key="11">
    <source>
        <dbReference type="ARBA" id="ARBA00022840"/>
    </source>
</evidence>
<keyword evidence="6 19" id="KW-0812">Transmembrane</keyword>
<dbReference type="InterPro" id="IPR051343">
    <property type="entry name" value="G-type_lectin_kinases/EP1-like"/>
</dbReference>
<dbReference type="GO" id="GO:0004674">
    <property type="term" value="F:protein serine/threonine kinase activity"/>
    <property type="evidence" value="ECO:0007669"/>
    <property type="project" value="UniProtKB-KW"/>
</dbReference>
<evidence type="ECO:0000256" key="6">
    <source>
        <dbReference type="ARBA" id="ARBA00022692"/>
    </source>
</evidence>
<dbReference type="Gene3D" id="3.30.200.20">
    <property type="entry name" value="Phosphorylase Kinase, domain 1"/>
    <property type="match status" value="1"/>
</dbReference>
<keyword evidence="11" id="KW-0067">ATP-binding</keyword>
<gene>
    <name evidence="21" type="ORF">TEA_014584</name>
</gene>
<evidence type="ECO:0000256" key="13">
    <source>
        <dbReference type="ARBA" id="ARBA00023136"/>
    </source>
</evidence>
<evidence type="ECO:0000256" key="3">
    <source>
        <dbReference type="ARBA" id="ARBA00022527"/>
    </source>
</evidence>
<comment type="caution">
    <text evidence="21">The sequence shown here is derived from an EMBL/GenBank/DDBJ whole genome shotgun (WGS) entry which is preliminary data.</text>
</comment>
<evidence type="ECO:0000256" key="7">
    <source>
        <dbReference type="ARBA" id="ARBA00022729"/>
    </source>
</evidence>
<evidence type="ECO:0000256" key="14">
    <source>
        <dbReference type="ARBA" id="ARBA00023157"/>
    </source>
</evidence>
<reference evidence="21 22" key="1">
    <citation type="journal article" date="2018" name="Proc. Natl. Acad. Sci. U.S.A.">
        <title>Draft genome sequence of Camellia sinensis var. sinensis provides insights into the evolution of the tea genome and tea quality.</title>
        <authorList>
            <person name="Wei C."/>
            <person name="Yang H."/>
            <person name="Wang S."/>
            <person name="Zhao J."/>
            <person name="Liu C."/>
            <person name="Gao L."/>
            <person name="Xia E."/>
            <person name="Lu Y."/>
            <person name="Tai Y."/>
            <person name="She G."/>
            <person name="Sun J."/>
            <person name="Cao H."/>
            <person name="Tong W."/>
            <person name="Gao Q."/>
            <person name="Li Y."/>
            <person name="Deng W."/>
            <person name="Jiang X."/>
            <person name="Wang W."/>
            <person name="Chen Q."/>
            <person name="Zhang S."/>
            <person name="Li H."/>
            <person name="Wu J."/>
            <person name="Wang P."/>
            <person name="Li P."/>
            <person name="Shi C."/>
            <person name="Zheng F."/>
            <person name="Jian J."/>
            <person name="Huang B."/>
            <person name="Shan D."/>
            <person name="Shi M."/>
            <person name="Fang C."/>
            <person name="Yue Y."/>
            <person name="Li F."/>
            <person name="Li D."/>
            <person name="Wei S."/>
            <person name="Han B."/>
            <person name="Jiang C."/>
            <person name="Yin Y."/>
            <person name="Xia T."/>
            <person name="Zhang Z."/>
            <person name="Bennetzen J.L."/>
            <person name="Zhao S."/>
            <person name="Wan X."/>
        </authorList>
    </citation>
    <scope>NUCLEOTIDE SEQUENCE [LARGE SCALE GENOMIC DNA]</scope>
    <source>
        <strain evidence="22">cv. Shuchazao</strain>
        <tissue evidence="21">Leaf</tissue>
    </source>
</reference>
<comment type="subcellular location">
    <subcellularLocation>
        <location evidence="1">Membrane</location>
        <topology evidence="1">Single-pass type I membrane protein</topology>
    </subcellularLocation>
</comment>